<dbReference type="GeneID" id="87597619"/>
<dbReference type="SUPFAM" id="SSF109854">
    <property type="entry name" value="DinB/YfiT-like putative metalloenzymes"/>
    <property type="match status" value="1"/>
</dbReference>
<dbReference type="AlphaFoldDB" id="Q9KB76"/>
<dbReference type="Proteomes" id="UP000001258">
    <property type="component" value="Chromosome"/>
</dbReference>
<keyword evidence="3" id="KW-1185">Reference proteome</keyword>
<dbReference type="PIR" id="D83906">
    <property type="entry name" value="D83906"/>
</dbReference>
<reference evidence="2 3" key="1">
    <citation type="journal article" date="2000" name="Nucleic Acids Res.">
        <title>Complete genome sequence of the alkaliphilic bacterium Bacillus halodurans and genomic sequence comparison with Bacillus subtilis.</title>
        <authorList>
            <person name="Takami H."/>
            <person name="Nakasone K."/>
            <person name="Takaki Y."/>
            <person name="Maeno G."/>
            <person name="Sasaki R."/>
            <person name="Masui N."/>
            <person name="Fuji F."/>
            <person name="Hirama C."/>
            <person name="Nakamura Y."/>
            <person name="Ogasawara N."/>
            <person name="Kuhara S."/>
            <person name="Horikoshi K."/>
        </authorList>
    </citation>
    <scope>NUCLEOTIDE SEQUENCE [LARGE SCALE GENOMIC DNA]</scope>
    <source>
        <strain evidence="3">ATCC BAA-125 / DSM 18197 / FERM 7344 / JCM 9153 / C-125</strain>
    </source>
</reference>
<dbReference type="RefSeq" id="WP_010898210.1">
    <property type="nucleotide sequence ID" value="NC_002570.2"/>
</dbReference>
<feature type="domain" description="DinB-like" evidence="1">
    <location>
        <begin position="37"/>
        <end position="158"/>
    </location>
</feature>
<dbReference type="STRING" id="272558.gene:10727950"/>
<dbReference type="Gene3D" id="1.20.120.450">
    <property type="entry name" value="dinb family like domain"/>
    <property type="match status" value="1"/>
</dbReference>
<dbReference type="EMBL" id="BA000004">
    <property type="protein sequence ID" value="BAB05771.1"/>
    <property type="molecule type" value="Genomic_DNA"/>
</dbReference>
<proteinExistence type="predicted"/>
<dbReference type="InterPro" id="IPR024775">
    <property type="entry name" value="DinB-like"/>
</dbReference>
<protein>
    <submittedName>
        <fullName evidence="2">BH2052 protein</fullName>
    </submittedName>
</protein>
<evidence type="ECO:0000313" key="2">
    <source>
        <dbReference type="EMBL" id="BAB05771.1"/>
    </source>
</evidence>
<evidence type="ECO:0000259" key="1">
    <source>
        <dbReference type="Pfam" id="PF12867"/>
    </source>
</evidence>
<dbReference type="InterPro" id="IPR034660">
    <property type="entry name" value="DinB/YfiT-like"/>
</dbReference>
<dbReference type="eggNOG" id="COG2318">
    <property type="taxonomic scope" value="Bacteria"/>
</dbReference>
<dbReference type="Pfam" id="PF12867">
    <property type="entry name" value="DinB_2"/>
    <property type="match status" value="1"/>
</dbReference>
<organism evidence="2 3">
    <name type="scientific">Halalkalibacterium halodurans (strain ATCC BAA-125 / DSM 18197 / FERM 7344 / JCM 9153 / C-125)</name>
    <name type="common">Bacillus halodurans</name>
    <dbReference type="NCBI Taxonomy" id="272558"/>
    <lineage>
        <taxon>Bacteria</taxon>
        <taxon>Bacillati</taxon>
        <taxon>Bacillota</taxon>
        <taxon>Bacilli</taxon>
        <taxon>Bacillales</taxon>
        <taxon>Bacillaceae</taxon>
        <taxon>Halalkalibacterium (ex Joshi et al. 2022)</taxon>
    </lineage>
</organism>
<evidence type="ECO:0000313" key="3">
    <source>
        <dbReference type="Proteomes" id="UP000001258"/>
    </source>
</evidence>
<accession>Q9KB76</accession>
<gene>
    <name evidence="2" type="ordered locus">BH2052</name>
</gene>
<name>Q9KB76_HALH5</name>
<sequence>MEKTLLTNGGMMLVHVKELLLDQLLANANDPSWYVSFQESVEGLSEEDAFWKPDKESHSIGEIVQHLIYWNETWQLRYKKSHTEAVPPLENNDLSFVIPNGKTFSELKEELLKVLLRWQDLLTEEALESKVNGFPVHAEWWALIGNTTTHNAYHIGQIMYIRKMRKNLL</sequence>
<dbReference type="HOGENOM" id="CLU_107587_3_0_9"/>
<dbReference type="KEGG" id="bha:BH2052"/>